<dbReference type="InterPro" id="IPR012454">
    <property type="entry name" value="DUF1659"/>
</dbReference>
<sequence length="67" mass="7739">MQKEWDGSKVDLFLEDAVNEKYIRRRFNGALQGLTDEQVTAFTQALSTVNDLPVSYAAVVEEYRYTF</sequence>
<protein>
    <recommendedName>
        <fullName evidence="1">DUF1659 domain-containing protein</fullName>
    </recommendedName>
</protein>
<evidence type="ECO:0000259" key="1">
    <source>
        <dbReference type="Pfam" id="PF07872"/>
    </source>
</evidence>
<feature type="domain" description="DUF1659" evidence="1">
    <location>
        <begin position="3"/>
        <end position="64"/>
    </location>
</feature>
<reference evidence="2 5" key="2">
    <citation type="submission" date="2019-07" db="EMBL/GenBank/DDBJ databases">
        <title>Whole genome shotgun sequence of Alkalibacterium putridalgicola NBRC 103243.</title>
        <authorList>
            <person name="Hosoyama A."/>
            <person name="Uohara A."/>
            <person name="Ohji S."/>
            <person name="Ichikawa N."/>
        </authorList>
    </citation>
    <scope>NUCLEOTIDE SEQUENCE [LARGE SCALE GENOMIC DNA]</scope>
    <source>
        <strain evidence="2 5">NBRC 103243</strain>
    </source>
</reference>
<dbReference type="Proteomes" id="UP000198548">
    <property type="component" value="Unassembled WGS sequence"/>
</dbReference>
<proteinExistence type="predicted"/>
<dbReference type="EMBL" id="FOBL01000036">
    <property type="protein sequence ID" value="SEM22366.1"/>
    <property type="molecule type" value="Genomic_DNA"/>
</dbReference>
<dbReference type="AlphaFoldDB" id="A0A1H7WLB6"/>
<accession>A0A1H7WLB6</accession>
<dbReference type="Proteomes" id="UP000321425">
    <property type="component" value="Unassembled WGS sequence"/>
</dbReference>
<dbReference type="EMBL" id="BJUX01000033">
    <property type="protein sequence ID" value="GEK90097.1"/>
    <property type="molecule type" value="Genomic_DNA"/>
</dbReference>
<name>A0A1H7WLB6_9LACT</name>
<dbReference type="RefSeq" id="WP_091489489.1">
    <property type="nucleotide sequence ID" value="NZ_BJUX01000033.1"/>
</dbReference>
<gene>
    <name evidence="2" type="ORF">APU01nite_21360</name>
    <name evidence="3" type="ORF">SAMN04488100_1368</name>
</gene>
<reference evidence="3 4" key="1">
    <citation type="submission" date="2016-10" db="EMBL/GenBank/DDBJ databases">
        <authorList>
            <person name="de Groot N.N."/>
        </authorList>
    </citation>
    <scope>NUCLEOTIDE SEQUENCE [LARGE SCALE GENOMIC DNA]</scope>
    <source>
        <strain evidence="3 4">DSM 19182</strain>
    </source>
</reference>
<evidence type="ECO:0000313" key="2">
    <source>
        <dbReference type="EMBL" id="GEK90097.1"/>
    </source>
</evidence>
<keyword evidence="5" id="KW-1185">Reference proteome</keyword>
<dbReference type="Pfam" id="PF07872">
    <property type="entry name" value="DUF1659"/>
    <property type="match status" value="1"/>
</dbReference>
<evidence type="ECO:0000313" key="4">
    <source>
        <dbReference type="Proteomes" id="UP000198548"/>
    </source>
</evidence>
<organism evidence="3 4">
    <name type="scientific">Alkalibacterium putridalgicola</name>
    <dbReference type="NCBI Taxonomy" id="426703"/>
    <lineage>
        <taxon>Bacteria</taxon>
        <taxon>Bacillati</taxon>
        <taxon>Bacillota</taxon>
        <taxon>Bacilli</taxon>
        <taxon>Lactobacillales</taxon>
        <taxon>Carnobacteriaceae</taxon>
        <taxon>Alkalibacterium</taxon>
    </lineage>
</organism>
<evidence type="ECO:0000313" key="5">
    <source>
        <dbReference type="Proteomes" id="UP000321425"/>
    </source>
</evidence>
<evidence type="ECO:0000313" key="3">
    <source>
        <dbReference type="EMBL" id="SEM22366.1"/>
    </source>
</evidence>
<dbReference type="OrthoDB" id="2157050at2"/>